<dbReference type="Gene3D" id="3.40.50.720">
    <property type="entry name" value="NAD(P)-binding Rossmann-like Domain"/>
    <property type="match status" value="2"/>
</dbReference>
<dbReference type="GO" id="GO:0008270">
    <property type="term" value="F:zinc ion binding"/>
    <property type="evidence" value="ECO:0007669"/>
    <property type="project" value="InterPro"/>
</dbReference>
<feature type="region of interest" description="Disordered" evidence="1">
    <location>
        <begin position="378"/>
        <end position="416"/>
    </location>
</feature>
<dbReference type="VEuPathDB" id="CryptoDB:Cvel_1582"/>
<dbReference type="InterPro" id="IPR036291">
    <property type="entry name" value="NAD(P)-bd_dom_sf"/>
</dbReference>
<feature type="domain" description="Enoyl reductase (ER)" evidence="2">
    <location>
        <begin position="13"/>
        <end position="373"/>
    </location>
</feature>
<dbReference type="PANTHER" id="PTHR11695">
    <property type="entry name" value="ALCOHOL DEHYDROGENASE RELATED"/>
    <property type="match status" value="1"/>
</dbReference>
<protein>
    <recommendedName>
        <fullName evidence="2">Enoyl reductase (ER) domain-containing protein</fullName>
    </recommendedName>
</protein>
<dbReference type="PROSITE" id="PS01162">
    <property type="entry name" value="QOR_ZETA_CRYSTAL"/>
    <property type="match status" value="1"/>
</dbReference>
<dbReference type="AlphaFoldDB" id="A0A0G4HZJ6"/>
<organism evidence="3">
    <name type="scientific">Chromera velia CCMP2878</name>
    <dbReference type="NCBI Taxonomy" id="1169474"/>
    <lineage>
        <taxon>Eukaryota</taxon>
        <taxon>Sar</taxon>
        <taxon>Alveolata</taxon>
        <taxon>Colpodellida</taxon>
        <taxon>Chromeraceae</taxon>
        <taxon>Chromera</taxon>
    </lineage>
</organism>
<dbReference type="Pfam" id="PF00107">
    <property type="entry name" value="ADH_zinc_N"/>
    <property type="match status" value="1"/>
</dbReference>
<dbReference type="Pfam" id="PF13602">
    <property type="entry name" value="ADH_zinc_N_2"/>
    <property type="match status" value="1"/>
</dbReference>
<reference evidence="3" key="1">
    <citation type="submission" date="2014-11" db="EMBL/GenBank/DDBJ databases">
        <authorList>
            <person name="Otto D Thomas"/>
            <person name="Naeem Raeece"/>
        </authorList>
    </citation>
    <scope>NUCLEOTIDE SEQUENCE</scope>
</reference>
<dbReference type="GO" id="GO:0016491">
    <property type="term" value="F:oxidoreductase activity"/>
    <property type="evidence" value="ECO:0007669"/>
    <property type="project" value="UniProtKB-KW"/>
</dbReference>
<proteinExistence type="predicted"/>
<dbReference type="InterPro" id="IPR020843">
    <property type="entry name" value="ER"/>
</dbReference>
<dbReference type="InterPro" id="IPR013154">
    <property type="entry name" value="ADH-like_N"/>
</dbReference>
<evidence type="ECO:0000259" key="2">
    <source>
        <dbReference type="SMART" id="SM00829"/>
    </source>
</evidence>
<dbReference type="SUPFAM" id="SSF51735">
    <property type="entry name" value="NAD(P)-binding Rossmann-fold domains"/>
    <property type="match status" value="1"/>
</dbReference>
<accession>A0A0G4HZJ6</accession>
<dbReference type="EMBL" id="CDMZ01004519">
    <property type="protein sequence ID" value="CEM50006.1"/>
    <property type="molecule type" value="Genomic_DNA"/>
</dbReference>
<dbReference type="PhylomeDB" id="A0A0G4HZJ6"/>
<dbReference type="Pfam" id="PF08240">
    <property type="entry name" value="ADH_N"/>
    <property type="match status" value="1"/>
</dbReference>
<dbReference type="SMART" id="SM00829">
    <property type="entry name" value="PKS_ER"/>
    <property type="match status" value="1"/>
</dbReference>
<dbReference type="InterPro" id="IPR050700">
    <property type="entry name" value="YIM1/Zinc_Alcohol_DH_Fams"/>
</dbReference>
<dbReference type="InterPro" id="IPR011032">
    <property type="entry name" value="GroES-like_sf"/>
</dbReference>
<dbReference type="InterPro" id="IPR002364">
    <property type="entry name" value="Quin_OxRdtase/zeta-crystal_CS"/>
</dbReference>
<dbReference type="SUPFAM" id="SSF50129">
    <property type="entry name" value="GroES-like"/>
    <property type="match status" value="1"/>
</dbReference>
<name>A0A0G4HZJ6_9ALVE</name>
<evidence type="ECO:0000313" key="3">
    <source>
        <dbReference type="EMBL" id="CEM50006.1"/>
    </source>
</evidence>
<dbReference type="InterPro" id="IPR013149">
    <property type="entry name" value="ADH-like_C"/>
</dbReference>
<gene>
    <name evidence="3" type="ORF">Cvel_1582</name>
</gene>
<dbReference type="CDD" id="cd08267">
    <property type="entry name" value="MDR1"/>
    <property type="match status" value="1"/>
</dbReference>
<dbReference type="Gene3D" id="3.90.180.10">
    <property type="entry name" value="Medium-chain alcohol dehydrogenases, catalytic domain"/>
    <property type="match status" value="2"/>
</dbReference>
<sequence length="416" mass="44646">MRAAVYSRLHEGGISLTTKEAPTEAKPGHVLCAVECAGVNPVDAKGMVGDKVPAFLQPFMRRTVDGNIIGYDFAGRVVKVPEGCSEFKEGDEVFGMMPRATGSLCEIVEAPTSQIALKPKNLSFAEAAALPLVGLTVYQCLKVSNNLNEGQRLLVLGGSGGVGHMAVQMGKALGAHVTAVCSGRNSEWVKSLGADVVVDYSEGHEALLRELQSQACAAGAPFDLCLDTVHSVDKEDATVGYESLIREARIMQDVGAGREGPRGDGSGSSAESVRQIGEGPLLGGKYVTIGGPTSDWMRAWVKRNWGWDFFPNGRELFWVRYAQSGGELGEIRSLAEEGKVRPVVALEVPFSEDGVREAFRQLKGRRVRGKIVVRVKRETEEGERESGGILPERSGDVEERGTEKEEVPCVQTAKAS</sequence>
<dbReference type="PANTHER" id="PTHR11695:SF648">
    <property type="entry name" value="ZINC-BINDING OXIDOREDUCTASE"/>
    <property type="match status" value="1"/>
</dbReference>
<feature type="compositionally biased region" description="Basic and acidic residues" evidence="1">
    <location>
        <begin position="393"/>
        <end position="407"/>
    </location>
</feature>
<evidence type="ECO:0000256" key="1">
    <source>
        <dbReference type="SAM" id="MobiDB-lite"/>
    </source>
</evidence>